<name>A0A6C0AVS3_9ZZZZ</name>
<reference evidence="1" key="1">
    <citation type="journal article" date="2020" name="Nature">
        <title>Giant virus diversity and host interactions through global metagenomics.</title>
        <authorList>
            <person name="Schulz F."/>
            <person name="Roux S."/>
            <person name="Paez-Espino D."/>
            <person name="Jungbluth S."/>
            <person name="Walsh D.A."/>
            <person name="Denef V.J."/>
            <person name="McMahon K.D."/>
            <person name="Konstantinidis K.T."/>
            <person name="Eloe-Fadrosh E.A."/>
            <person name="Kyrpides N.C."/>
            <person name="Woyke T."/>
        </authorList>
    </citation>
    <scope>NUCLEOTIDE SEQUENCE</scope>
    <source>
        <strain evidence="1">GVMAG-S-ERX555965-48</strain>
    </source>
</reference>
<dbReference type="AlphaFoldDB" id="A0A6C0AVS3"/>
<proteinExistence type="predicted"/>
<accession>A0A6C0AVS3</accession>
<protein>
    <submittedName>
        <fullName evidence="1">Uncharacterized protein</fullName>
    </submittedName>
</protein>
<evidence type="ECO:0000313" key="1">
    <source>
        <dbReference type="EMBL" id="QHS84049.1"/>
    </source>
</evidence>
<dbReference type="EMBL" id="MN738771">
    <property type="protein sequence ID" value="QHS84049.1"/>
    <property type="molecule type" value="Genomic_DNA"/>
</dbReference>
<organism evidence="1">
    <name type="scientific">viral metagenome</name>
    <dbReference type="NCBI Taxonomy" id="1070528"/>
    <lineage>
        <taxon>unclassified sequences</taxon>
        <taxon>metagenomes</taxon>
        <taxon>organismal metagenomes</taxon>
    </lineage>
</organism>
<sequence length="90" mass="11167">MGNNNIPMGKNIKYYKVRKLDTEKQIYTLYIKYRSFKDSNEKMCNFHNELINYKWIKLQFDNNLTFKICMKKIDYYNFVYGNFTYGDYIY</sequence>